<dbReference type="OrthoDB" id="194358at2759"/>
<feature type="region of interest" description="Disordered" evidence="4">
    <location>
        <begin position="216"/>
        <end position="240"/>
    </location>
</feature>
<dbReference type="Gene3D" id="1.10.150.50">
    <property type="entry name" value="Transcription Factor, Ets-1"/>
    <property type="match status" value="1"/>
</dbReference>
<dbReference type="PANTHER" id="PTHR24174:SF16">
    <property type="entry name" value="CASKIN-2"/>
    <property type="match status" value="1"/>
</dbReference>
<dbReference type="InterPro" id="IPR036770">
    <property type="entry name" value="Ankyrin_rpt-contain_sf"/>
</dbReference>
<sequence>MADLLDAGSPTGTLLWTPLQYACALGEKYAVEDLLRESNNAVHDIGSTKSKYTALHVAVQFDAKEIVAMLLAHGAHVDAVDVHGFTPLHLAAALGLADMVSLLLHANAKQLPSKAGTFAWECAHAAGHAAIVLLLMPSAAAATADASKTSDVAAWLHGIDLGHYADNFAAGGFDDLKFINDHGLTTEDLLAIGVAKRGHQIKLKRLYRIDAFLPRDEDASDDEDGTESADDDDESDEDSS</sequence>
<dbReference type="Gene3D" id="1.25.40.20">
    <property type="entry name" value="Ankyrin repeat-containing domain"/>
    <property type="match status" value="1"/>
</dbReference>
<dbReference type="EMBL" id="CAADRA010005472">
    <property type="protein sequence ID" value="VFT90262.1"/>
    <property type="molecule type" value="Genomic_DNA"/>
</dbReference>
<dbReference type="PROSITE" id="PS50297">
    <property type="entry name" value="ANK_REP_REGION"/>
    <property type="match status" value="2"/>
</dbReference>
<feature type="repeat" description="ANK" evidence="3">
    <location>
        <begin position="50"/>
        <end position="82"/>
    </location>
</feature>
<evidence type="ECO:0000313" key="6">
    <source>
        <dbReference type="EMBL" id="KAF0695772.1"/>
    </source>
</evidence>
<dbReference type="EMBL" id="VJMH01005451">
    <property type="protein sequence ID" value="KAF0695772.1"/>
    <property type="molecule type" value="Genomic_DNA"/>
</dbReference>
<dbReference type="Proteomes" id="UP000332933">
    <property type="component" value="Unassembled WGS sequence"/>
</dbReference>
<dbReference type="AlphaFoldDB" id="A0A485KY20"/>
<name>A0A485KY20_9STRA</name>
<feature type="domain" description="SAM" evidence="5">
    <location>
        <begin position="147"/>
        <end position="203"/>
    </location>
</feature>
<dbReference type="InterPro" id="IPR001660">
    <property type="entry name" value="SAM"/>
</dbReference>
<dbReference type="SUPFAM" id="SSF48403">
    <property type="entry name" value="Ankyrin repeat"/>
    <property type="match status" value="1"/>
</dbReference>
<dbReference type="Pfam" id="PF12796">
    <property type="entry name" value="Ank_2"/>
    <property type="match status" value="1"/>
</dbReference>
<evidence type="ECO:0000256" key="3">
    <source>
        <dbReference type="PROSITE-ProRule" id="PRU00023"/>
    </source>
</evidence>
<organism evidence="7 8">
    <name type="scientific">Aphanomyces stellatus</name>
    <dbReference type="NCBI Taxonomy" id="120398"/>
    <lineage>
        <taxon>Eukaryota</taxon>
        <taxon>Sar</taxon>
        <taxon>Stramenopiles</taxon>
        <taxon>Oomycota</taxon>
        <taxon>Saprolegniomycetes</taxon>
        <taxon>Saprolegniales</taxon>
        <taxon>Verrucalvaceae</taxon>
        <taxon>Aphanomyces</taxon>
    </lineage>
</organism>
<evidence type="ECO:0000313" key="8">
    <source>
        <dbReference type="Proteomes" id="UP000332933"/>
    </source>
</evidence>
<dbReference type="SUPFAM" id="SSF47769">
    <property type="entry name" value="SAM/Pointed domain"/>
    <property type="match status" value="1"/>
</dbReference>
<proteinExistence type="predicted"/>
<dbReference type="SMART" id="SM00248">
    <property type="entry name" value="ANK"/>
    <property type="match status" value="3"/>
</dbReference>
<evidence type="ECO:0000256" key="1">
    <source>
        <dbReference type="ARBA" id="ARBA00022737"/>
    </source>
</evidence>
<gene>
    <name evidence="7" type="primary">Aste57867_13423</name>
    <name evidence="6" type="ORF">As57867_013373</name>
    <name evidence="7" type="ORF">ASTE57867_13423</name>
</gene>
<evidence type="ECO:0000256" key="2">
    <source>
        <dbReference type="ARBA" id="ARBA00023043"/>
    </source>
</evidence>
<dbReference type="SMART" id="SM00454">
    <property type="entry name" value="SAM"/>
    <property type="match status" value="1"/>
</dbReference>
<feature type="compositionally biased region" description="Acidic residues" evidence="4">
    <location>
        <begin position="218"/>
        <end position="240"/>
    </location>
</feature>
<protein>
    <submittedName>
        <fullName evidence="7">Aste57867_13423 protein</fullName>
    </submittedName>
</protein>
<dbReference type="InterPro" id="IPR002110">
    <property type="entry name" value="Ankyrin_rpt"/>
</dbReference>
<accession>A0A485KY20</accession>
<dbReference type="PANTHER" id="PTHR24174">
    <property type="entry name" value="ANKYRIN REPEAT AND STERILE ALPHA MOTIF DOMAIN-CONTAINING PROTEIN 1"/>
    <property type="match status" value="1"/>
</dbReference>
<dbReference type="InterPro" id="IPR013761">
    <property type="entry name" value="SAM/pointed_sf"/>
</dbReference>
<reference evidence="7 8" key="1">
    <citation type="submission" date="2019-03" db="EMBL/GenBank/DDBJ databases">
        <authorList>
            <person name="Gaulin E."/>
            <person name="Dumas B."/>
        </authorList>
    </citation>
    <scope>NUCLEOTIDE SEQUENCE [LARGE SCALE GENOMIC DNA]</scope>
    <source>
        <strain evidence="7">CBS 568.67</strain>
    </source>
</reference>
<keyword evidence="8" id="KW-1185">Reference proteome</keyword>
<keyword evidence="1" id="KW-0677">Repeat</keyword>
<keyword evidence="2 3" id="KW-0040">ANK repeat</keyword>
<dbReference type="PROSITE" id="PS50088">
    <property type="entry name" value="ANK_REPEAT"/>
    <property type="match status" value="2"/>
</dbReference>
<dbReference type="Pfam" id="PF07647">
    <property type="entry name" value="SAM_2"/>
    <property type="match status" value="1"/>
</dbReference>
<evidence type="ECO:0000259" key="5">
    <source>
        <dbReference type="PROSITE" id="PS50105"/>
    </source>
</evidence>
<dbReference type="PROSITE" id="PS50105">
    <property type="entry name" value="SAM_DOMAIN"/>
    <property type="match status" value="1"/>
</dbReference>
<reference evidence="6" key="2">
    <citation type="submission" date="2019-06" db="EMBL/GenBank/DDBJ databases">
        <title>Genomics analysis of Aphanomyces spp. identifies a new class of oomycete effector associated with host adaptation.</title>
        <authorList>
            <person name="Gaulin E."/>
        </authorList>
    </citation>
    <scope>NUCLEOTIDE SEQUENCE</scope>
    <source>
        <strain evidence="6">CBS 578.67</strain>
    </source>
</reference>
<dbReference type="InterPro" id="IPR033635">
    <property type="entry name" value="ANKS1/Caskin"/>
</dbReference>
<evidence type="ECO:0000313" key="7">
    <source>
        <dbReference type="EMBL" id="VFT90262.1"/>
    </source>
</evidence>
<evidence type="ECO:0000256" key="4">
    <source>
        <dbReference type="SAM" id="MobiDB-lite"/>
    </source>
</evidence>
<feature type="repeat" description="ANK" evidence="3">
    <location>
        <begin position="83"/>
        <end position="108"/>
    </location>
</feature>